<dbReference type="RefSeq" id="WP_091797922.1">
    <property type="nucleotide sequence ID" value="NZ_CP016353.1"/>
</dbReference>
<feature type="domain" description="ER-bound oxygenase mpaB/mpaB'/Rubber oxygenase catalytic" evidence="1">
    <location>
        <begin position="19"/>
        <end position="243"/>
    </location>
</feature>
<evidence type="ECO:0000313" key="3">
    <source>
        <dbReference type="Proteomes" id="UP000199494"/>
    </source>
</evidence>
<protein>
    <submittedName>
        <fullName evidence="2">Uncharacterized conserved protein, DUF2236 family</fullName>
    </submittedName>
</protein>
<dbReference type="AlphaFoldDB" id="A0A222VPV6"/>
<name>A0A222VPV6_9PSEU</name>
<reference evidence="2 3" key="1">
    <citation type="submission" date="2016-10" db="EMBL/GenBank/DDBJ databases">
        <authorList>
            <person name="de Groot N.N."/>
        </authorList>
    </citation>
    <scope>NUCLEOTIDE SEQUENCE [LARGE SCALE GENOMIC DNA]</scope>
    <source>
        <strain evidence="2 3">CGMCC 4.5506</strain>
    </source>
</reference>
<dbReference type="KEGG" id="pmad:BAY61_13685"/>
<dbReference type="PANTHER" id="PTHR36151">
    <property type="entry name" value="BLR2777 PROTEIN"/>
    <property type="match status" value="1"/>
</dbReference>
<dbReference type="InterPro" id="IPR018713">
    <property type="entry name" value="MPAB/Lcp_cat_dom"/>
</dbReference>
<organism evidence="2 3">
    <name type="scientific">Prauserella marina</name>
    <dbReference type="NCBI Taxonomy" id="530584"/>
    <lineage>
        <taxon>Bacteria</taxon>
        <taxon>Bacillati</taxon>
        <taxon>Actinomycetota</taxon>
        <taxon>Actinomycetes</taxon>
        <taxon>Pseudonocardiales</taxon>
        <taxon>Pseudonocardiaceae</taxon>
        <taxon>Prauserella</taxon>
    </lineage>
</organism>
<dbReference type="GO" id="GO:0016491">
    <property type="term" value="F:oxidoreductase activity"/>
    <property type="evidence" value="ECO:0007669"/>
    <property type="project" value="InterPro"/>
</dbReference>
<evidence type="ECO:0000259" key="1">
    <source>
        <dbReference type="Pfam" id="PF09995"/>
    </source>
</evidence>
<dbReference type="Pfam" id="PF09995">
    <property type="entry name" value="MPAB_Lcp_cat"/>
    <property type="match status" value="1"/>
</dbReference>
<proteinExistence type="predicted"/>
<gene>
    <name evidence="2" type="ORF">SAMN05421630_1011122</name>
</gene>
<dbReference type="OrthoDB" id="3422701at2"/>
<dbReference type="STRING" id="530584.SAMN05421630_1011122"/>
<accession>A0A222VPV6</accession>
<dbReference type="Proteomes" id="UP000199494">
    <property type="component" value="Unassembled WGS sequence"/>
</dbReference>
<sequence>MSTETTGKPEVTREDAMIGAGLLAGSANIIMQLARPAVGYGVVESKVEDGNIFRRPVKRSRTTLTYLAVAMLGTEDERAAYRRAVTKQHVQVRSTESSPVSYNAMDPGLQLWVAACLYRGFEDTFRILAGPLSAEEIEQFYRSASPLGTTLQVRESMWPPDRAAFERYWNTALDEVAIDDTVREYLHRIAVYGFLPKPASALLGPFNRFVTTGFLPPRFRDEMRLEWTPRQQRRFDRLMRAISAVVTRVPKPVREFPYNALLWDLRRRLRKGQPLV</sequence>
<evidence type="ECO:0000313" key="2">
    <source>
        <dbReference type="EMBL" id="SDC28251.1"/>
    </source>
</evidence>
<dbReference type="EMBL" id="FMZE01000001">
    <property type="protein sequence ID" value="SDC28251.1"/>
    <property type="molecule type" value="Genomic_DNA"/>
</dbReference>
<dbReference type="PANTHER" id="PTHR36151:SF3">
    <property type="entry name" value="ER-BOUND OXYGENASE MPAB_MPAB'_RUBBER OXYGENASE CATALYTIC DOMAIN-CONTAINING PROTEIN"/>
    <property type="match status" value="1"/>
</dbReference>
<keyword evidence="3" id="KW-1185">Reference proteome</keyword>